<evidence type="ECO:0000256" key="1">
    <source>
        <dbReference type="ARBA" id="ARBA00004236"/>
    </source>
</evidence>
<feature type="domain" description="PDGLE" evidence="8">
    <location>
        <begin position="7"/>
        <end position="97"/>
    </location>
</feature>
<feature type="region of interest" description="Disordered" evidence="6">
    <location>
        <begin position="36"/>
        <end position="59"/>
    </location>
</feature>
<protein>
    <submittedName>
        <fullName evidence="9">PDGLE domain-containing protein</fullName>
    </submittedName>
</protein>
<sequence length="114" mass="11734">MSKVSTRALVVTGLLVALLLAGVVSFYASRSPDGLNRVAEDKGFSGTQTRHASDGSPLAGYGTAGVADQRLSRGLAGVLGCVVVLTLAGGLTYVVRRRGTADERPRQHAEHSGA</sequence>
<dbReference type="InterPro" id="IPR025937">
    <property type="entry name" value="PDGLE_dom"/>
</dbReference>
<dbReference type="Pfam" id="PF13190">
    <property type="entry name" value="PDGLE"/>
    <property type="match status" value="1"/>
</dbReference>
<keyword evidence="2" id="KW-1003">Cell membrane</keyword>
<keyword evidence="4 7" id="KW-1133">Transmembrane helix</keyword>
<dbReference type="RefSeq" id="WP_216937696.1">
    <property type="nucleotide sequence ID" value="NZ_CP077062.1"/>
</dbReference>
<name>A0A975XYQ6_9ACTN</name>
<dbReference type="KEGG" id="nps:KRR39_13860"/>
<evidence type="ECO:0000313" key="10">
    <source>
        <dbReference type="Proteomes" id="UP000683575"/>
    </source>
</evidence>
<dbReference type="Proteomes" id="UP000683575">
    <property type="component" value="Chromosome"/>
</dbReference>
<keyword evidence="5 7" id="KW-0472">Membrane</keyword>
<evidence type="ECO:0000256" key="4">
    <source>
        <dbReference type="ARBA" id="ARBA00022989"/>
    </source>
</evidence>
<evidence type="ECO:0000259" key="8">
    <source>
        <dbReference type="Pfam" id="PF13190"/>
    </source>
</evidence>
<keyword evidence="3 7" id="KW-0812">Transmembrane</keyword>
<evidence type="ECO:0000256" key="7">
    <source>
        <dbReference type="SAM" id="Phobius"/>
    </source>
</evidence>
<proteinExistence type="predicted"/>
<comment type="subcellular location">
    <subcellularLocation>
        <location evidence="1">Cell membrane</location>
    </subcellularLocation>
</comment>
<evidence type="ECO:0000313" key="9">
    <source>
        <dbReference type="EMBL" id="QWZ06637.1"/>
    </source>
</evidence>
<evidence type="ECO:0000256" key="2">
    <source>
        <dbReference type="ARBA" id="ARBA00022475"/>
    </source>
</evidence>
<dbReference type="EMBL" id="CP077062">
    <property type="protein sequence ID" value="QWZ06637.1"/>
    <property type="molecule type" value="Genomic_DNA"/>
</dbReference>
<reference evidence="9" key="1">
    <citation type="submission" date="2021-06" db="EMBL/GenBank/DDBJ databases">
        <title>Complete genome sequence of Nocardioides sp. G188.</title>
        <authorList>
            <person name="Im W.-T."/>
        </authorList>
    </citation>
    <scope>NUCLEOTIDE SEQUENCE</scope>
    <source>
        <strain evidence="9">G188</strain>
    </source>
</reference>
<evidence type="ECO:0000256" key="6">
    <source>
        <dbReference type="SAM" id="MobiDB-lite"/>
    </source>
</evidence>
<evidence type="ECO:0000256" key="3">
    <source>
        <dbReference type="ARBA" id="ARBA00022692"/>
    </source>
</evidence>
<keyword evidence="10" id="KW-1185">Reference proteome</keyword>
<dbReference type="GO" id="GO:0005886">
    <property type="term" value="C:plasma membrane"/>
    <property type="evidence" value="ECO:0007669"/>
    <property type="project" value="UniProtKB-SubCell"/>
</dbReference>
<dbReference type="AlphaFoldDB" id="A0A975XYQ6"/>
<evidence type="ECO:0000256" key="5">
    <source>
        <dbReference type="ARBA" id="ARBA00023136"/>
    </source>
</evidence>
<accession>A0A975XYQ6</accession>
<feature type="transmembrane region" description="Helical" evidence="7">
    <location>
        <begin position="75"/>
        <end position="95"/>
    </location>
</feature>
<organism evidence="9 10">
    <name type="scientific">Nocardioides panacis</name>
    <dbReference type="NCBI Taxonomy" id="2849501"/>
    <lineage>
        <taxon>Bacteria</taxon>
        <taxon>Bacillati</taxon>
        <taxon>Actinomycetota</taxon>
        <taxon>Actinomycetes</taxon>
        <taxon>Propionibacteriales</taxon>
        <taxon>Nocardioidaceae</taxon>
        <taxon>Nocardioides</taxon>
    </lineage>
</organism>
<gene>
    <name evidence="9" type="ORF">KRR39_13860</name>
</gene>